<dbReference type="RefSeq" id="XP_003398315.1">
    <property type="nucleotide sequence ID" value="XM_003398267.4"/>
</dbReference>
<organism evidence="16 17">
    <name type="scientific">Bombus terrestris</name>
    <name type="common">Buff-tailed bumblebee</name>
    <name type="synonym">Apis terrestris</name>
    <dbReference type="NCBI Taxonomy" id="30195"/>
    <lineage>
        <taxon>Eukaryota</taxon>
        <taxon>Metazoa</taxon>
        <taxon>Ecdysozoa</taxon>
        <taxon>Arthropoda</taxon>
        <taxon>Hexapoda</taxon>
        <taxon>Insecta</taxon>
        <taxon>Pterygota</taxon>
        <taxon>Neoptera</taxon>
        <taxon>Endopterygota</taxon>
        <taxon>Hymenoptera</taxon>
        <taxon>Apocrita</taxon>
        <taxon>Aculeata</taxon>
        <taxon>Apoidea</taxon>
        <taxon>Anthophila</taxon>
        <taxon>Apidae</taxon>
        <taxon>Bombus</taxon>
        <taxon>Bombus</taxon>
    </lineage>
</organism>
<feature type="compositionally biased region" description="Polar residues" evidence="14">
    <location>
        <begin position="151"/>
        <end position="161"/>
    </location>
</feature>
<evidence type="ECO:0000256" key="11">
    <source>
        <dbReference type="ARBA" id="ARBA00023163"/>
    </source>
</evidence>
<dbReference type="GO" id="GO:0005737">
    <property type="term" value="C:cytoplasm"/>
    <property type="evidence" value="ECO:0007669"/>
    <property type="project" value="UniProtKB-SubCell"/>
</dbReference>
<dbReference type="PANTHER" id="PTHR17616">
    <property type="entry name" value="YES-ASSOCIATED PROTEIN YAP1 FAMILY MEMBER"/>
    <property type="match status" value="1"/>
</dbReference>
<evidence type="ECO:0000256" key="10">
    <source>
        <dbReference type="ARBA" id="ARBA00023159"/>
    </source>
</evidence>
<sequence>MALNQDVDQLSKSNLVVNIDQNSESDLQALFDSVLKPDSKRPLQVPLRMRNLPDSFFNPPSTGSKSPSISHSRENSADSAFGTAAAVAGAGPAPGGNATGTSGTGAAGAATGGSGNTAAGTGSNAAGAAAAAVAAAAAAGLTVAHPRAHSSPASLQQTYASAQQAPQHAPQPHARHHHHQKQRSYDVISTVDDLGPLPHGWEQARTPEGQIYFLNHLTRTTTWEDPRKTAAAANVAAVAAAVDNGKSSTGATNSLGPLPDGWEQARTPEGEIYFINHQTRTTSWFDPRIPTHLQRAPTSGAMLPQNWLQQQQPTGGGIQSNQTLQACQQKLRLQSLQMERERLKQRQQEIIRQQELMLRQSTTDAAMDPFLSGINEQHARQESADSGLGLGSAYSLPHTPEDFLANIDDNMDGTSDGGAPMETPDLSTLSDNIDSTDDLVPSLQLSEDFSSDILDDVQSLINPNTTKPENVLTWL</sequence>
<evidence type="ECO:0000313" key="16">
    <source>
        <dbReference type="Proteomes" id="UP000835206"/>
    </source>
</evidence>
<keyword evidence="5" id="KW-0678">Repressor</keyword>
<evidence type="ECO:0000256" key="12">
    <source>
        <dbReference type="ARBA" id="ARBA00023242"/>
    </source>
</evidence>
<keyword evidence="12" id="KW-0539">Nucleus</keyword>
<keyword evidence="9" id="KW-0805">Transcription regulation</keyword>
<dbReference type="InterPro" id="IPR053819">
    <property type="entry name" value="TEADIR3_omega_loop"/>
</dbReference>
<dbReference type="PROSITE" id="PS01159">
    <property type="entry name" value="WW_DOMAIN_1"/>
    <property type="match status" value="2"/>
</dbReference>
<name>A0A9B0C2Y5_BOMTE</name>
<feature type="compositionally biased region" description="Basic residues" evidence="14">
    <location>
        <begin position="173"/>
        <end position="182"/>
    </location>
</feature>
<dbReference type="Pfam" id="PF15238">
    <property type="entry name" value="TEADIR3"/>
    <property type="match status" value="1"/>
</dbReference>
<feature type="compositionally biased region" description="Polar residues" evidence="14">
    <location>
        <begin position="58"/>
        <end position="70"/>
    </location>
</feature>
<dbReference type="GO" id="GO:0005634">
    <property type="term" value="C:nucleus"/>
    <property type="evidence" value="ECO:0007669"/>
    <property type="project" value="UniProtKB-SubCell"/>
</dbReference>
<protein>
    <submittedName>
        <fullName evidence="17">Transcriptional coactivator YAP1</fullName>
    </submittedName>
</protein>
<keyword evidence="10" id="KW-0010">Activator</keyword>
<proteinExistence type="inferred from homology"/>
<evidence type="ECO:0000256" key="6">
    <source>
        <dbReference type="ARBA" id="ARBA00022553"/>
    </source>
</evidence>
<keyword evidence="4" id="KW-0963">Cytoplasm</keyword>
<feature type="region of interest" description="Disordered" evidence="14">
    <location>
        <begin position="50"/>
        <end position="77"/>
    </location>
</feature>
<dbReference type="OrthoDB" id="2020426at2759"/>
<dbReference type="Proteomes" id="UP000835206">
    <property type="component" value="Chromosome 10"/>
</dbReference>
<gene>
    <name evidence="17" type="primary">LOC100651410</name>
</gene>
<dbReference type="GeneID" id="100651410"/>
<evidence type="ECO:0000313" key="17">
    <source>
        <dbReference type="RefSeq" id="XP_003398315.1"/>
    </source>
</evidence>
<dbReference type="InterPro" id="IPR036020">
    <property type="entry name" value="WW_dom_sf"/>
</dbReference>
<dbReference type="FunFam" id="2.20.70.10:FF:000012">
    <property type="entry name" value="transcriptional coactivator YAP1 isoform X2"/>
    <property type="match status" value="1"/>
</dbReference>
<dbReference type="Pfam" id="PF00397">
    <property type="entry name" value="WW"/>
    <property type="match status" value="2"/>
</dbReference>
<keyword evidence="11" id="KW-0804">Transcription</keyword>
<evidence type="ECO:0000256" key="5">
    <source>
        <dbReference type="ARBA" id="ARBA00022491"/>
    </source>
</evidence>
<dbReference type="InterPro" id="IPR051583">
    <property type="entry name" value="YAP1"/>
</dbReference>
<evidence type="ECO:0000256" key="2">
    <source>
        <dbReference type="ARBA" id="ARBA00004282"/>
    </source>
</evidence>
<feature type="region of interest" description="Disordered" evidence="14">
    <location>
        <begin position="147"/>
        <end position="185"/>
    </location>
</feature>
<accession>A0A9B0C2Y5</accession>
<reference evidence="17" key="1">
    <citation type="submission" date="2025-08" db="UniProtKB">
        <authorList>
            <consortium name="RefSeq"/>
        </authorList>
    </citation>
    <scope>IDENTIFICATION</scope>
</reference>
<evidence type="ECO:0000256" key="8">
    <source>
        <dbReference type="ARBA" id="ARBA00022949"/>
    </source>
</evidence>
<comment type="subcellular location">
    <subcellularLocation>
        <location evidence="2">Cell junction</location>
    </subcellularLocation>
    <subcellularLocation>
        <location evidence="3">Cytoplasm</location>
    </subcellularLocation>
    <subcellularLocation>
        <location evidence="1">Nucleus</location>
    </subcellularLocation>
</comment>
<evidence type="ECO:0000256" key="7">
    <source>
        <dbReference type="ARBA" id="ARBA00022737"/>
    </source>
</evidence>
<feature type="compositionally biased region" description="Low complexity" evidence="14">
    <location>
        <begin position="162"/>
        <end position="172"/>
    </location>
</feature>
<evidence type="ECO:0000256" key="4">
    <source>
        <dbReference type="ARBA" id="ARBA00022490"/>
    </source>
</evidence>
<dbReference type="GO" id="GO:0070161">
    <property type="term" value="C:anchoring junction"/>
    <property type="evidence" value="ECO:0007669"/>
    <property type="project" value="UniProtKB-SubCell"/>
</dbReference>
<evidence type="ECO:0000256" key="14">
    <source>
        <dbReference type="SAM" id="MobiDB-lite"/>
    </source>
</evidence>
<keyword evidence="8" id="KW-0965">Cell junction</keyword>
<evidence type="ECO:0000256" key="9">
    <source>
        <dbReference type="ARBA" id="ARBA00023015"/>
    </source>
</evidence>
<evidence type="ECO:0000259" key="15">
    <source>
        <dbReference type="PROSITE" id="PS50020"/>
    </source>
</evidence>
<dbReference type="Gene3D" id="2.20.70.10">
    <property type="match status" value="2"/>
</dbReference>
<dbReference type="InterPro" id="IPR001202">
    <property type="entry name" value="WW_dom"/>
</dbReference>
<dbReference type="PROSITE" id="PS50020">
    <property type="entry name" value="WW_DOMAIN_2"/>
    <property type="match status" value="2"/>
</dbReference>
<feature type="region of interest" description="Disordered" evidence="14">
    <location>
        <begin position="95"/>
        <end position="114"/>
    </location>
</feature>
<dbReference type="GO" id="GO:0045944">
    <property type="term" value="P:positive regulation of transcription by RNA polymerase II"/>
    <property type="evidence" value="ECO:0007669"/>
    <property type="project" value="TreeGrafter"/>
</dbReference>
<dbReference type="GO" id="GO:0035329">
    <property type="term" value="P:hippo signaling"/>
    <property type="evidence" value="ECO:0007669"/>
    <property type="project" value="TreeGrafter"/>
</dbReference>
<feature type="domain" description="WW" evidence="15">
    <location>
        <begin position="256"/>
        <end position="289"/>
    </location>
</feature>
<dbReference type="KEGG" id="bter:100651410"/>
<dbReference type="SMART" id="SM00456">
    <property type="entry name" value="WW"/>
    <property type="match status" value="2"/>
</dbReference>
<comment type="similarity">
    <text evidence="13">Belongs to the YAP1 family.</text>
</comment>
<evidence type="ECO:0000256" key="3">
    <source>
        <dbReference type="ARBA" id="ARBA00004496"/>
    </source>
</evidence>
<dbReference type="CTD" id="37851"/>
<dbReference type="Gene3D" id="6.20.430.10">
    <property type="match status" value="1"/>
</dbReference>
<keyword evidence="16" id="KW-1185">Reference proteome</keyword>
<evidence type="ECO:0000256" key="13">
    <source>
        <dbReference type="ARBA" id="ARBA00038057"/>
    </source>
</evidence>
<dbReference type="PANTHER" id="PTHR17616:SF8">
    <property type="entry name" value="TRANSCRIPTIONAL COACTIVATOR YORKIE"/>
    <property type="match status" value="1"/>
</dbReference>
<dbReference type="CDD" id="cd00201">
    <property type="entry name" value="WW"/>
    <property type="match status" value="2"/>
</dbReference>
<keyword evidence="6" id="KW-0597">Phosphoprotein</keyword>
<dbReference type="FunFam" id="2.20.70.10:FF:000019">
    <property type="entry name" value="Putative transcriptional coactivator YAP1"/>
    <property type="match status" value="1"/>
</dbReference>
<dbReference type="SUPFAM" id="SSF51045">
    <property type="entry name" value="WW domain"/>
    <property type="match status" value="2"/>
</dbReference>
<feature type="domain" description="WW" evidence="15">
    <location>
        <begin position="195"/>
        <end position="228"/>
    </location>
</feature>
<keyword evidence="7" id="KW-0677">Repeat</keyword>
<dbReference type="AlphaFoldDB" id="A0A9B0C2Y5"/>
<dbReference type="GO" id="GO:0003713">
    <property type="term" value="F:transcription coactivator activity"/>
    <property type="evidence" value="ECO:0007669"/>
    <property type="project" value="TreeGrafter"/>
</dbReference>
<evidence type="ECO:0000256" key="1">
    <source>
        <dbReference type="ARBA" id="ARBA00004123"/>
    </source>
</evidence>